<dbReference type="AlphaFoldDB" id="A0A517Z2H6"/>
<dbReference type="InterPro" id="IPR015946">
    <property type="entry name" value="KH_dom-like_a/b"/>
</dbReference>
<dbReference type="Gene3D" id="3.30.300.20">
    <property type="match status" value="1"/>
</dbReference>
<reference evidence="4 5" key="1">
    <citation type="submission" date="2019-02" db="EMBL/GenBank/DDBJ databases">
        <title>Deep-cultivation of Planctomycetes and their phenomic and genomic characterization uncovers novel biology.</title>
        <authorList>
            <person name="Wiegand S."/>
            <person name="Jogler M."/>
            <person name="Boedeker C."/>
            <person name="Pinto D."/>
            <person name="Vollmers J."/>
            <person name="Rivas-Marin E."/>
            <person name="Kohn T."/>
            <person name="Peeters S.H."/>
            <person name="Heuer A."/>
            <person name="Rast P."/>
            <person name="Oberbeckmann S."/>
            <person name="Bunk B."/>
            <person name="Jeske O."/>
            <person name="Meyerdierks A."/>
            <person name="Storesund J.E."/>
            <person name="Kallscheuer N."/>
            <person name="Luecker S."/>
            <person name="Lage O.M."/>
            <person name="Pohl T."/>
            <person name="Merkel B.J."/>
            <person name="Hornburger P."/>
            <person name="Mueller R.-W."/>
            <person name="Bruemmer F."/>
            <person name="Labrenz M."/>
            <person name="Spormann A.M."/>
            <person name="Op den Camp H."/>
            <person name="Overmann J."/>
            <person name="Amann R."/>
            <person name="Jetten M.S.M."/>
            <person name="Mascher T."/>
            <person name="Medema M.H."/>
            <person name="Devos D.P."/>
            <person name="Kaster A.-K."/>
            <person name="Ovreas L."/>
            <person name="Rohde M."/>
            <person name="Galperin M.Y."/>
            <person name="Jogler C."/>
        </authorList>
    </citation>
    <scope>NUCLEOTIDE SEQUENCE [LARGE SCALE GENOMIC DNA]</scope>
    <source>
        <strain evidence="4 5">Mal4</strain>
    </source>
</reference>
<evidence type="ECO:0000313" key="5">
    <source>
        <dbReference type="Proteomes" id="UP000320496"/>
    </source>
</evidence>
<feature type="region of interest" description="Disordered" evidence="3">
    <location>
        <begin position="110"/>
        <end position="151"/>
    </location>
</feature>
<dbReference type="OrthoDB" id="307788at2"/>
<feature type="compositionally biased region" description="Acidic residues" evidence="3">
    <location>
        <begin position="141"/>
        <end position="151"/>
    </location>
</feature>
<dbReference type="EMBL" id="CP036275">
    <property type="protein sequence ID" value="QDU36670.1"/>
    <property type="molecule type" value="Genomic_DNA"/>
</dbReference>
<comment type="subunit">
    <text evidence="2">Monomer. Binds 30S ribosomal subunits, but not 50S ribosomal subunits or 70S ribosomes.</text>
</comment>
<dbReference type="InterPro" id="IPR023799">
    <property type="entry name" value="RbfA_dom_sf"/>
</dbReference>
<dbReference type="PROSITE" id="PS01319">
    <property type="entry name" value="RBFA"/>
    <property type="match status" value="1"/>
</dbReference>
<dbReference type="GO" id="GO:0043024">
    <property type="term" value="F:ribosomal small subunit binding"/>
    <property type="evidence" value="ECO:0007669"/>
    <property type="project" value="TreeGrafter"/>
</dbReference>
<dbReference type="HAMAP" id="MF_00003">
    <property type="entry name" value="RbfA"/>
    <property type="match status" value="1"/>
</dbReference>
<dbReference type="SUPFAM" id="SSF89919">
    <property type="entry name" value="Ribosome-binding factor A, RbfA"/>
    <property type="match status" value="1"/>
</dbReference>
<dbReference type="PANTHER" id="PTHR33515">
    <property type="entry name" value="RIBOSOME-BINDING FACTOR A, CHLOROPLASTIC-RELATED"/>
    <property type="match status" value="1"/>
</dbReference>
<sequence>MGTRRTAKVAEAIRQVVSTAVLFELRDPRVSDTTILSVEVPTDLRTAKIRVSVLGDERDQKLCMQGLNSARGFLQSRIADRLDLRYTPVLTFVLDDGIKKSIEASRILREIAEQRQPDSPDAGDAEVEQESAPHEAAEPESSSDSDADSVQ</sequence>
<name>A0A517Z2H6_9PLAN</name>
<keyword evidence="1 2" id="KW-0690">Ribosome biogenesis</keyword>
<protein>
    <recommendedName>
        <fullName evidence="2">Ribosome-binding factor A</fullName>
    </recommendedName>
</protein>
<comment type="similarity">
    <text evidence="2">Belongs to the RbfA family.</text>
</comment>
<dbReference type="RefSeq" id="WP_145367307.1">
    <property type="nucleotide sequence ID" value="NZ_CP036275.1"/>
</dbReference>
<dbReference type="PANTHER" id="PTHR33515:SF1">
    <property type="entry name" value="RIBOSOME-BINDING FACTOR A, CHLOROPLASTIC-RELATED"/>
    <property type="match status" value="1"/>
</dbReference>
<dbReference type="GO" id="GO:0030490">
    <property type="term" value="P:maturation of SSU-rRNA"/>
    <property type="evidence" value="ECO:0007669"/>
    <property type="project" value="UniProtKB-UniRule"/>
</dbReference>
<proteinExistence type="inferred from homology"/>
<accession>A0A517Z2H6</accession>
<gene>
    <name evidence="2 4" type="primary">rbfA</name>
    <name evidence="4" type="ORF">Mal4_09580</name>
</gene>
<evidence type="ECO:0000256" key="1">
    <source>
        <dbReference type="ARBA" id="ARBA00022517"/>
    </source>
</evidence>
<dbReference type="NCBIfam" id="TIGR00082">
    <property type="entry name" value="rbfA"/>
    <property type="match status" value="1"/>
</dbReference>
<dbReference type="Proteomes" id="UP000320496">
    <property type="component" value="Chromosome"/>
</dbReference>
<comment type="function">
    <text evidence="2">One of several proteins that assist in the late maturation steps of the functional core of the 30S ribosomal subunit. Associates with free 30S ribosomal subunits (but not with 30S subunits that are part of 70S ribosomes or polysomes). Required for efficient processing of 16S rRNA. May interact with the 5'-terminal helix region of 16S rRNA.</text>
</comment>
<evidence type="ECO:0000256" key="2">
    <source>
        <dbReference type="HAMAP-Rule" id="MF_00003"/>
    </source>
</evidence>
<evidence type="ECO:0000313" key="4">
    <source>
        <dbReference type="EMBL" id="QDU36670.1"/>
    </source>
</evidence>
<dbReference type="GO" id="GO:0005829">
    <property type="term" value="C:cytosol"/>
    <property type="evidence" value="ECO:0007669"/>
    <property type="project" value="TreeGrafter"/>
</dbReference>
<comment type="subcellular location">
    <subcellularLocation>
        <location evidence="2">Cytoplasm</location>
    </subcellularLocation>
</comment>
<keyword evidence="5" id="KW-1185">Reference proteome</keyword>
<dbReference type="InterPro" id="IPR000238">
    <property type="entry name" value="RbfA"/>
</dbReference>
<dbReference type="KEGG" id="mri:Mal4_09580"/>
<evidence type="ECO:0000256" key="3">
    <source>
        <dbReference type="SAM" id="MobiDB-lite"/>
    </source>
</evidence>
<dbReference type="Pfam" id="PF02033">
    <property type="entry name" value="RBFA"/>
    <property type="match status" value="1"/>
</dbReference>
<dbReference type="InterPro" id="IPR020053">
    <property type="entry name" value="Ribosome-bd_factorA_CS"/>
</dbReference>
<organism evidence="4 5">
    <name type="scientific">Maioricimonas rarisocia</name>
    <dbReference type="NCBI Taxonomy" id="2528026"/>
    <lineage>
        <taxon>Bacteria</taxon>
        <taxon>Pseudomonadati</taxon>
        <taxon>Planctomycetota</taxon>
        <taxon>Planctomycetia</taxon>
        <taxon>Planctomycetales</taxon>
        <taxon>Planctomycetaceae</taxon>
        <taxon>Maioricimonas</taxon>
    </lineage>
</organism>
<keyword evidence="2" id="KW-0963">Cytoplasm</keyword>